<comment type="caution">
    <text evidence="1">The sequence shown here is derived from an EMBL/GenBank/DDBJ whole genome shotgun (WGS) entry which is preliminary data.</text>
</comment>
<dbReference type="InParanoid" id="A0A419PSH9"/>
<name>A0A419PSH9_CLOSI</name>
<keyword evidence="2" id="KW-1185">Reference proteome</keyword>
<dbReference type="OrthoDB" id="6256597at2759"/>
<organism evidence="1 2">
    <name type="scientific">Clonorchis sinensis</name>
    <name type="common">Chinese liver fluke</name>
    <dbReference type="NCBI Taxonomy" id="79923"/>
    <lineage>
        <taxon>Eukaryota</taxon>
        <taxon>Metazoa</taxon>
        <taxon>Spiralia</taxon>
        <taxon>Lophotrochozoa</taxon>
        <taxon>Platyhelminthes</taxon>
        <taxon>Trematoda</taxon>
        <taxon>Digenea</taxon>
        <taxon>Opisthorchiida</taxon>
        <taxon>Opisthorchiata</taxon>
        <taxon>Opisthorchiidae</taxon>
        <taxon>Clonorchis</taxon>
    </lineage>
</organism>
<reference evidence="1 2" key="1">
    <citation type="journal article" date="2018" name="Biotechnol. Adv.">
        <title>Improved genomic resources and new bioinformatic workflow for the carcinogenic parasite Clonorchis sinensis: Biotechnological implications.</title>
        <authorList>
            <person name="Wang D."/>
            <person name="Korhonen P.K."/>
            <person name="Gasser R.B."/>
            <person name="Young N.D."/>
        </authorList>
    </citation>
    <scope>NUCLEOTIDE SEQUENCE [LARGE SCALE GENOMIC DNA]</scope>
    <source>
        <strain evidence="1">Cs-k2</strain>
    </source>
</reference>
<sequence>MVAISPMRMTFAVTLGIAVILGIVSLSTDSTILHAETAKQKSYVAFSVIGSILIITSLLLILLLLLLCGERYKPMMVSIIICTAMGMICHAVSVGVKSSIEPLPTSAWMLATLWTCVIAVIIALVFLVSDPESI</sequence>
<evidence type="ECO:0000313" key="1">
    <source>
        <dbReference type="EMBL" id="KAG5443870.1"/>
    </source>
</evidence>
<evidence type="ECO:0000313" key="2">
    <source>
        <dbReference type="Proteomes" id="UP000286415"/>
    </source>
</evidence>
<gene>
    <name evidence="1" type="ORF">CSKR_113778</name>
</gene>
<dbReference type="Proteomes" id="UP000286415">
    <property type="component" value="Unassembled WGS sequence"/>
</dbReference>
<dbReference type="EMBL" id="NIRI02000056">
    <property type="protein sequence ID" value="KAG5443870.1"/>
    <property type="molecule type" value="Genomic_DNA"/>
</dbReference>
<accession>A0A419PSH9</accession>
<protein>
    <submittedName>
        <fullName evidence="1">Uncharacterized protein</fullName>
    </submittedName>
</protein>
<reference evidence="1 2" key="2">
    <citation type="journal article" date="2021" name="Genomics">
        <title>High-quality reference genome for Clonorchis sinensis.</title>
        <authorList>
            <person name="Young N.D."/>
            <person name="Stroehlein A.J."/>
            <person name="Kinkar L."/>
            <person name="Wang T."/>
            <person name="Sohn W.M."/>
            <person name="Chang B.C.H."/>
            <person name="Kaur P."/>
            <person name="Weisz D."/>
            <person name="Dudchenko O."/>
            <person name="Aiden E.L."/>
            <person name="Korhonen P.K."/>
            <person name="Gasser R.B."/>
        </authorList>
    </citation>
    <scope>NUCLEOTIDE SEQUENCE [LARGE SCALE GENOMIC DNA]</scope>
    <source>
        <strain evidence="1">Cs-k2</strain>
    </source>
</reference>
<proteinExistence type="predicted"/>
<dbReference type="AlphaFoldDB" id="A0A419PSH9"/>